<reference evidence="2" key="1">
    <citation type="journal article" date="2014" name="Front. Microbiol.">
        <title>High frequency of phylogenetically diverse reductive dehalogenase-homologous genes in deep subseafloor sedimentary metagenomes.</title>
        <authorList>
            <person name="Kawai M."/>
            <person name="Futagami T."/>
            <person name="Toyoda A."/>
            <person name="Takaki Y."/>
            <person name="Nishi S."/>
            <person name="Hori S."/>
            <person name="Arai W."/>
            <person name="Tsubouchi T."/>
            <person name="Morono Y."/>
            <person name="Uchiyama I."/>
            <person name="Ito T."/>
            <person name="Fujiyama A."/>
            <person name="Inagaki F."/>
            <person name="Takami H."/>
        </authorList>
    </citation>
    <scope>NUCLEOTIDE SEQUENCE</scope>
    <source>
        <strain evidence="2">Expedition CK06-06</strain>
    </source>
</reference>
<feature type="transmembrane region" description="Helical" evidence="1">
    <location>
        <begin position="154"/>
        <end position="177"/>
    </location>
</feature>
<dbReference type="NCBIfam" id="TIGR00697">
    <property type="entry name" value="queuosine precursor transporter"/>
    <property type="match status" value="1"/>
</dbReference>
<name>X1BXW2_9ZZZZ</name>
<sequence>VATAGFRMILVVLATLFATCLLVANILAVKLVSIGGWIVPAGVIAYPLTFLFTDVIAELYGRRTASKVVWVGFGANLLMVILVFGGKLLPAAPFWESQPAYESILGMVPRIVLASMIAYLISQHHDVFAFHFWRKKTKARFLWLRNNASTMVSQALDTGLFITIAFWGTVPTGILANMLLTQYLIKLAIAACDTPFCYMLVGLLKEKVKQPPPIGAEAMV</sequence>
<evidence type="ECO:0000313" key="2">
    <source>
        <dbReference type="EMBL" id="GAG76976.1"/>
    </source>
</evidence>
<dbReference type="AlphaFoldDB" id="X1BXW2"/>
<dbReference type="HAMAP" id="MF_02088">
    <property type="entry name" value="Q_prec_transport"/>
    <property type="match status" value="1"/>
</dbReference>
<feature type="transmembrane region" description="Helical" evidence="1">
    <location>
        <begin position="38"/>
        <end position="57"/>
    </location>
</feature>
<evidence type="ECO:0000256" key="1">
    <source>
        <dbReference type="SAM" id="Phobius"/>
    </source>
</evidence>
<keyword evidence="1" id="KW-0812">Transmembrane</keyword>
<comment type="caution">
    <text evidence="2">The sequence shown here is derived from an EMBL/GenBank/DDBJ whole genome shotgun (WGS) entry which is preliminary data.</text>
</comment>
<proteinExistence type="inferred from homology"/>
<feature type="non-terminal residue" evidence="2">
    <location>
        <position position="1"/>
    </location>
</feature>
<feature type="transmembrane region" description="Helical" evidence="1">
    <location>
        <begin position="69"/>
        <end position="91"/>
    </location>
</feature>
<dbReference type="Pfam" id="PF02592">
    <property type="entry name" value="Vut_1"/>
    <property type="match status" value="1"/>
</dbReference>
<keyword evidence="1" id="KW-1133">Transmembrane helix</keyword>
<organism evidence="2">
    <name type="scientific">marine sediment metagenome</name>
    <dbReference type="NCBI Taxonomy" id="412755"/>
    <lineage>
        <taxon>unclassified sequences</taxon>
        <taxon>metagenomes</taxon>
        <taxon>ecological metagenomes</taxon>
    </lineage>
</organism>
<feature type="transmembrane region" description="Helical" evidence="1">
    <location>
        <begin position="111"/>
        <end position="133"/>
    </location>
</feature>
<evidence type="ECO:0008006" key="3">
    <source>
        <dbReference type="Google" id="ProtNLM"/>
    </source>
</evidence>
<accession>X1BXW2</accession>
<dbReference type="PANTHER" id="PTHR34300">
    <property type="entry name" value="QUEUOSINE PRECURSOR TRANSPORTER-RELATED"/>
    <property type="match status" value="1"/>
</dbReference>
<dbReference type="EMBL" id="BART01016049">
    <property type="protein sequence ID" value="GAG76976.1"/>
    <property type="molecule type" value="Genomic_DNA"/>
</dbReference>
<protein>
    <recommendedName>
        <fullName evidence="3">VUT family protein</fullName>
    </recommendedName>
</protein>
<dbReference type="InterPro" id="IPR003744">
    <property type="entry name" value="YhhQ"/>
</dbReference>
<keyword evidence="1" id="KW-0472">Membrane</keyword>
<gene>
    <name evidence="2" type="ORF">S01H4_30994</name>
</gene>
<dbReference type="PANTHER" id="PTHR34300:SF2">
    <property type="entry name" value="QUEUOSINE PRECURSOR TRANSPORTER-RELATED"/>
    <property type="match status" value="1"/>
</dbReference>